<feature type="compositionally biased region" description="Basic and acidic residues" evidence="1">
    <location>
        <begin position="88"/>
        <end position="104"/>
    </location>
</feature>
<organism evidence="3 4">
    <name type="scientific">Kitasatospora paranensis</name>
    <dbReference type="NCBI Taxonomy" id="258053"/>
    <lineage>
        <taxon>Bacteria</taxon>
        <taxon>Bacillati</taxon>
        <taxon>Actinomycetota</taxon>
        <taxon>Actinomycetes</taxon>
        <taxon>Kitasatosporales</taxon>
        <taxon>Streptomycetaceae</taxon>
        <taxon>Kitasatospora</taxon>
    </lineage>
</organism>
<keyword evidence="2" id="KW-1133">Transmembrane helix</keyword>
<dbReference type="Proteomes" id="UP001596435">
    <property type="component" value="Unassembled WGS sequence"/>
</dbReference>
<evidence type="ECO:0000256" key="2">
    <source>
        <dbReference type="SAM" id="Phobius"/>
    </source>
</evidence>
<proteinExistence type="predicted"/>
<protein>
    <recommendedName>
        <fullName evidence="5">PepSY domain-containing protein</fullName>
    </recommendedName>
</protein>
<keyword evidence="2" id="KW-0812">Transmembrane</keyword>
<feature type="transmembrane region" description="Helical" evidence="2">
    <location>
        <begin position="40"/>
        <end position="59"/>
    </location>
</feature>
<feature type="region of interest" description="Disordered" evidence="1">
    <location>
        <begin position="77"/>
        <end position="112"/>
    </location>
</feature>
<comment type="caution">
    <text evidence="3">The sequence shown here is derived from an EMBL/GenBank/DDBJ whole genome shotgun (WGS) entry which is preliminary data.</text>
</comment>
<accession>A0ABW2G193</accession>
<evidence type="ECO:0008006" key="5">
    <source>
        <dbReference type="Google" id="ProtNLM"/>
    </source>
</evidence>
<dbReference type="EMBL" id="JBHTAJ010000045">
    <property type="protein sequence ID" value="MFC7182323.1"/>
    <property type="molecule type" value="Genomic_DNA"/>
</dbReference>
<evidence type="ECO:0000313" key="3">
    <source>
        <dbReference type="EMBL" id="MFC7182323.1"/>
    </source>
</evidence>
<feature type="region of interest" description="Disordered" evidence="1">
    <location>
        <begin position="1"/>
        <end position="28"/>
    </location>
</feature>
<dbReference type="RefSeq" id="WP_345708598.1">
    <property type="nucleotide sequence ID" value="NZ_BAABKV010000001.1"/>
</dbReference>
<gene>
    <name evidence="3" type="ORF">ACFQMG_22510</name>
</gene>
<keyword evidence="4" id="KW-1185">Reference proteome</keyword>
<keyword evidence="2" id="KW-0472">Membrane</keyword>
<name>A0ABW2G193_9ACTN</name>
<sequence length="209" mass="20453">MSEPVGPFDGPSVDAAEQTGGPAGRRVKAGRWVRRRGVRWVAAGAVVVVLGGAAAAAVHHREEGHGHMMADRVLDGPDGAAPGGKRIAKGDGEGRHGARADGGHGGKAGAGRYGRFDGPIGDAAVGPDRSGRAALAPAPLPAVAAQQAVEKAAGAVPGGRVESLSVVAEQGGGSAWQAVVVGTDGVRHLVTVDGAGGSITGNTVVGATR</sequence>
<evidence type="ECO:0000256" key="1">
    <source>
        <dbReference type="SAM" id="MobiDB-lite"/>
    </source>
</evidence>
<reference evidence="4" key="1">
    <citation type="journal article" date="2019" name="Int. J. Syst. Evol. Microbiol.">
        <title>The Global Catalogue of Microorganisms (GCM) 10K type strain sequencing project: providing services to taxonomists for standard genome sequencing and annotation.</title>
        <authorList>
            <consortium name="The Broad Institute Genomics Platform"/>
            <consortium name="The Broad Institute Genome Sequencing Center for Infectious Disease"/>
            <person name="Wu L."/>
            <person name="Ma J."/>
        </authorList>
    </citation>
    <scope>NUCLEOTIDE SEQUENCE [LARGE SCALE GENOMIC DNA]</scope>
    <source>
        <strain evidence="4">CGMCC 1.12859</strain>
    </source>
</reference>
<evidence type="ECO:0000313" key="4">
    <source>
        <dbReference type="Proteomes" id="UP001596435"/>
    </source>
</evidence>